<evidence type="ECO:0000313" key="9">
    <source>
        <dbReference type="Proteomes" id="UP000787472"/>
    </source>
</evidence>
<dbReference type="Pfam" id="PF00588">
    <property type="entry name" value="SpoU_methylase"/>
    <property type="match status" value="1"/>
</dbReference>
<keyword evidence="9" id="KW-1185">Reference proteome</keyword>
<dbReference type="AlphaFoldDB" id="A0A9E5MME9"/>
<comment type="similarity">
    <text evidence="6">Belongs to the class IV-like SAM-binding methyltransferase superfamily. RNA methyltransferase TrmH family. RlmB subfamily.</text>
</comment>
<dbReference type="InterPro" id="IPR029064">
    <property type="entry name" value="Ribosomal_eL30-like_sf"/>
</dbReference>
<dbReference type="SUPFAM" id="SSF55315">
    <property type="entry name" value="L30e-like"/>
    <property type="match status" value="1"/>
</dbReference>
<feature type="binding site" evidence="6">
    <location>
        <position position="218"/>
    </location>
    <ligand>
        <name>S-adenosyl-L-methionine</name>
        <dbReference type="ChEBI" id="CHEBI:59789"/>
    </ligand>
</feature>
<dbReference type="NCBIfam" id="TIGR00186">
    <property type="entry name" value="rRNA_methyl_3"/>
    <property type="match status" value="1"/>
</dbReference>
<accession>A0A9E5MME9</accession>
<dbReference type="InterPro" id="IPR004441">
    <property type="entry name" value="rRNA_MeTrfase_TrmH"/>
</dbReference>
<gene>
    <name evidence="6 8" type="primary">rlmB</name>
    <name evidence="8" type="ORF">G8770_11965</name>
</gene>
<keyword evidence="3 6" id="KW-0489">Methyltransferase</keyword>
<proteinExistence type="inferred from homology"/>
<evidence type="ECO:0000256" key="4">
    <source>
        <dbReference type="ARBA" id="ARBA00022679"/>
    </source>
</evidence>
<name>A0A9E5MME9_9GAMM</name>
<dbReference type="GO" id="GO:0070039">
    <property type="term" value="F:rRNA (guanosine-2'-O-)-methyltransferase activity"/>
    <property type="evidence" value="ECO:0007669"/>
    <property type="project" value="UniProtKB-UniRule"/>
</dbReference>
<evidence type="ECO:0000256" key="1">
    <source>
        <dbReference type="ARBA" id="ARBA00022490"/>
    </source>
</evidence>
<evidence type="ECO:0000256" key="6">
    <source>
        <dbReference type="HAMAP-Rule" id="MF_01887"/>
    </source>
</evidence>
<reference evidence="8" key="1">
    <citation type="submission" date="2020-03" db="EMBL/GenBank/DDBJ databases">
        <authorList>
            <person name="Guo F."/>
        </authorList>
    </citation>
    <scope>NUCLEOTIDE SEQUENCE</scope>
    <source>
        <strain evidence="8">JCM 30134</strain>
    </source>
</reference>
<keyword evidence="4 6" id="KW-0808">Transferase</keyword>
<dbReference type="Gene3D" id="3.40.1280.10">
    <property type="match status" value="1"/>
</dbReference>
<keyword evidence="5 6" id="KW-0949">S-adenosyl-L-methionine</keyword>
<dbReference type="GO" id="GO:0005829">
    <property type="term" value="C:cytosol"/>
    <property type="evidence" value="ECO:0007669"/>
    <property type="project" value="TreeGrafter"/>
</dbReference>
<keyword evidence="1 6" id="KW-0963">Cytoplasm</keyword>
<dbReference type="HAMAP" id="MF_01887">
    <property type="entry name" value="23SrRNA_methyltr_B"/>
    <property type="match status" value="1"/>
</dbReference>
<dbReference type="InterPro" id="IPR001537">
    <property type="entry name" value="SpoU_MeTrfase"/>
</dbReference>
<feature type="binding site" evidence="6">
    <location>
        <position position="227"/>
    </location>
    <ligand>
        <name>S-adenosyl-L-methionine</name>
        <dbReference type="ChEBI" id="CHEBI:59789"/>
    </ligand>
</feature>
<comment type="catalytic activity">
    <reaction evidence="6">
        <text>guanosine(2251) in 23S rRNA + S-adenosyl-L-methionine = 2'-O-methylguanosine(2251) in 23S rRNA + S-adenosyl-L-homocysteine + H(+)</text>
        <dbReference type="Rhea" id="RHEA:24140"/>
        <dbReference type="Rhea" id="RHEA-COMP:10239"/>
        <dbReference type="Rhea" id="RHEA-COMP:10241"/>
        <dbReference type="ChEBI" id="CHEBI:15378"/>
        <dbReference type="ChEBI" id="CHEBI:57856"/>
        <dbReference type="ChEBI" id="CHEBI:59789"/>
        <dbReference type="ChEBI" id="CHEBI:74269"/>
        <dbReference type="ChEBI" id="CHEBI:74445"/>
        <dbReference type="EC" id="2.1.1.185"/>
    </reaction>
</comment>
<dbReference type="InterPro" id="IPR013123">
    <property type="entry name" value="SpoU_subst-bd"/>
</dbReference>
<dbReference type="NCBIfam" id="NF008386">
    <property type="entry name" value="PRK11181.1"/>
    <property type="match status" value="1"/>
</dbReference>
<sequence>MAKLETVYGLHAVQALLKSAPHRVNEILVLQGRQDQRLQKLLAAAQAADIKVRQASRKELDKLVDGNHQGVVAMSFPGELHDEKFLYRLLDELKEDAFLLVLDGVTDPHNLGACLRTAEAAGVHAVIAPKDNSASLTPTARKVSCGAAEVLPYIPVTNLARCLRQLQEKGVWIIGTAGEAEQSVYQQDLKGPMALVMGAEGPGMRRLTRECCDGLINIPMAGEISSLNVSVATGVCLFEAVRQRR</sequence>
<keyword evidence="2 6" id="KW-0698">rRNA processing</keyword>
<evidence type="ECO:0000256" key="2">
    <source>
        <dbReference type="ARBA" id="ARBA00022552"/>
    </source>
</evidence>
<dbReference type="RefSeq" id="WP_167186766.1">
    <property type="nucleotide sequence ID" value="NZ_JAAONZ010000008.1"/>
</dbReference>
<comment type="function">
    <text evidence="6">Specifically methylates the ribose of guanosine 2251 in 23S rRNA.</text>
</comment>
<feature type="domain" description="RNA 2-O ribose methyltransferase substrate binding" evidence="7">
    <location>
        <begin position="6"/>
        <end position="81"/>
    </location>
</feature>
<evidence type="ECO:0000256" key="5">
    <source>
        <dbReference type="ARBA" id="ARBA00022691"/>
    </source>
</evidence>
<comment type="caution">
    <text evidence="8">The sequence shown here is derived from an EMBL/GenBank/DDBJ whole genome shotgun (WGS) entry which is preliminary data.</text>
</comment>
<evidence type="ECO:0000256" key="3">
    <source>
        <dbReference type="ARBA" id="ARBA00022603"/>
    </source>
</evidence>
<dbReference type="PANTHER" id="PTHR46429">
    <property type="entry name" value="23S RRNA (GUANOSINE-2'-O-)-METHYLTRANSFERASE RLMB"/>
    <property type="match status" value="1"/>
</dbReference>
<dbReference type="InterPro" id="IPR029026">
    <property type="entry name" value="tRNA_m1G_MTases_N"/>
</dbReference>
<dbReference type="PANTHER" id="PTHR46429:SF1">
    <property type="entry name" value="23S RRNA (GUANOSINE-2'-O-)-METHYLTRANSFERASE RLMB"/>
    <property type="match status" value="1"/>
</dbReference>
<dbReference type="EC" id="2.1.1.185" evidence="6"/>
<evidence type="ECO:0000313" key="8">
    <source>
        <dbReference type="EMBL" id="NHO66260.1"/>
    </source>
</evidence>
<dbReference type="SUPFAM" id="SSF75217">
    <property type="entry name" value="alpha/beta knot"/>
    <property type="match status" value="1"/>
</dbReference>
<dbReference type="EMBL" id="JAAONZ010000008">
    <property type="protein sequence ID" value="NHO66260.1"/>
    <property type="molecule type" value="Genomic_DNA"/>
</dbReference>
<organism evidence="8 9">
    <name type="scientific">Pseudomaricurvus hydrocarbonicus</name>
    <dbReference type="NCBI Taxonomy" id="1470433"/>
    <lineage>
        <taxon>Bacteria</taxon>
        <taxon>Pseudomonadati</taxon>
        <taxon>Pseudomonadota</taxon>
        <taxon>Gammaproteobacteria</taxon>
        <taxon>Cellvibrionales</taxon>
        <taxon>Cellvibrionaceae</taxon>
        <taxon>Pseudomaricurvus</taxon>
    </lineage>
</organism>
<feature type="binding site" evidence="6">
    <location>
        <position position="198"/>
    </location>
    <ligand>
        <name>S-adenosyl-L-methionine</name>
        <dbReference type="ChEBI" id="CHEBI:59789"/>
    </ligand>
</feature>
<dbReference type="InterPro" id="IPR029028">
    <property type="entry name" value="Alpha/beta_knot_MTases"/>
</dbReference>
<dbReference type="Gene3D" id="3.30.1330.30">
    <property type="match status" value="1"/>
</dbReference>
<comment type="subcellular location">
    <subcellularLocation>
        <location evidence="6">Cytoplasm</location>
    </subcellularLocation>
</comment>
<dbReference type="InterPro" id="IPR024915">
    <property type="entry name" value="23S_rRNA_MeTrfase_RlmB"/>
</dbReference>
<dbReference type="Pfam" id="PF08032">
    <property type="entry name" value="SpoU_sub_bind"/>
    <property type="match status" value="1"/>
</dbReference>
<evidence type="ECO:0000259" key="7">
    <source>
        <dbReference type="SMART" id="SM00967"/>
    </source>
</evidence>
<dbReference type="Proteomes" id="UP000787472">
    <property type="component" value="Unassembled WGS sequence"/>
</dbReference>
<dbReference type="SMART" id="SM00967">
    <property type="entry name" value="SpoU_sub_bind"/>
    <property type="match status" value="1"/>
</dbReference>
<protein>
    <recommendedName>
        <fullName evidence="6">23S rRNA (guanosine-2'-O-)-methyltransferase RlmB</fullName>
        <ecNumber evidence="6">2.1.1.185</ecNumber>
    </recommendedName>
    <alternativeName>
        <fullName evidence="6">23S rRNA (guanosine2251 2'-O)-methyltransferase</fullName>
    </alternativeName>
    <alternativeName>
        <fullName evidence="6">23S rRNA Gm2251 2'-O-methyltransferase</fullName>
    </alternativeName>
</protein>
<dbReference type="CDD" id="cd18103">
    <property type="entry name" value="SpoU-like_RlmB"/>
    <property type="match status" value="1"/>
</dbReference>
<dbReference type="FunFam" id="3.40.1280.10:FF:000008">
    <property type="entry name" value="Group 3 RNA methyltransferase TrmH"/>
    <property type="match status" value="1"/>
</dbReference>
<dbReference type="GO" id="GO:0003723">
    <property type="term" value="F:RNA binding"/>
    <property type="evidence" value="ECO:0007669"/>
    <property type="project" value="InterPro"/>
</dbReference>